<keyword evidence="3" id="KW-1185">Reference proteome</keyword>
<proteinExistence type="predicted"/>
<dbReference type="Proteomes" id="UP001597114">
    <property type="component" value="Unassembled WGS sequence"/>
</dbReference>
<protein>
    <submittedName>
        <fullName evidence="2">CAP domain-containing protein</fullName>
    </submittedName>
</protein>
<sequence length="177" mass="18102">TPQAAAAPADVASQAASQAATQAAAQAASQAAQAAAQPPAPAAAPAAAVPQREVPQAVRAADAVISATNAARRAAGCKALVSDPRLTEAAQQHAEDMAAEGYFSHTAEDGRTFDARIRDSGYRSPGGENIARGQRSASEVVGDWMDSAGHRRNILDCTFKTIGVGISGSYWVQDFGR</sequence>
<evidence type="ECO:0000313" key="2">
    <source>
        <dbReference type="EMBL" id="MFD1519440.1"/>
    </source>
</evidence>
<comment type="caution">
    <text evidence="2">The sequence shown here is derived from an EMBL/GenBank/DDBJ whole genome shotgun (WGS) entry which is preliminary data.</text>
</comment>
<feature type="non-terminal residue" evidence="2">
    <location>
        <position position="1"/>
    </location>
</feature>
<evidence type="ECO:0000313" key="3">
    <source>
        <dbReference type="Proteomes" id="UP001597114"/>
    </source>
</evidence>
<dbReference type="Pfam" id="PF00188">
    <property type="entry name" value="CAP"/>
    <property type="match status" value="1"/>
</dbReference>
<dbReference type="SUPFAM" id="SSF55797">
    <property type="entry name" value="PR-1-like"/>
    <property type="match status" value="1"/>
</dbReference>
<dbReference type="CDD" id="cd05379">
    <property type="entry name" value="CAP_bacterial"/>
    <property type="match status" value="1"/>
</dbReference>
<evidence type="ECO:0000259" key="1">
    <source>
        <dbReference type="Pfam" id="PF00188"/>
    </source>
</evidence>
<dbReference type="InterPro" id="IPR014044">
    <property type="entry name" value="CAP_dom"/>
</dbReference>
<dbReference type="PANTHER" id="PTHR31157:SF1">
    <property type="entry name" value="SCP DOMAIN-CONTAINING PROTEIN"/>
    <property type="match status" value="1"/>
</dbReference>
<dbReference type="InterPro" id="IPR035940">
    <property type="entry name" value="CAP_sf"/>
</dbReference>
<dbReference type="RefSeq" id="WP_379659095.1">
    <property type="nucleotide sequence ID" value="NZ_JBHUCO010000018.1"/>
</dbReference>
<accession>A0ABW4EZJ8</accession>
<gene>
    <name evidence="2" type="ORF">ACFSJD_18255</name>
</gene>
<dbReference type="Gene3D" id="3.40.33.10">
    <property type="entry name" value="CAP"/>
    <property type="match status" value="1"/>
</dbReference>
<name>A0ABW4EZJ8_9PSEU</name>
<feature type="domain" description="SCP" evidence="1">
    <location>
        <begin position="66"/>
        <end position="175"/>
    </location>
</feature>
<dbReference type="PANTHER" id="PTHR31157">
    <property type="entry name" value="SCP DOMAIN-CONTAINING PROTEIN"/>
    <property type="match status" value="1"/>
</dbReference>
<reference evidence="3" key="1">
    <citation type="journal article" date="2019" name="Int. J. Syst. Evol. Microbiol.">
        <title>The Global Catalogue of Microorganisms (GCM) 10K type strain sequencing project: providing services to taxonomists for standard genome sequencing and annotation.</title>
        <authorList>
            <consortium name="The Broad Institute Genomics Platform"/>
            <consortium name="The Broad Institute Genome Sequencing Center for Infectious Disease"/>
            <person name="Wu L."/>
            <person name="Ma J."/>
        </authorList>
    </citation>
    <scope>NUCLEOTIDE SEQUENCE [LARGE SCALE GENOMIC DNA]</scope>
    <source>
        <strain evidence="3">CCM 7043</strain>
    </source>
</reference>
<dbReference type="EMBL" id="JBHUCO010000018">
    <property type="protein sequence ID" value="MFD1519440.1"/>
    <property type="molecule type" value="Genomic_DNA"/>
</dbReference>
<organism evidence="2 3">
    <name type="scientific">Pseudonocardia yunnanensis</name>
    <dbReference type="NCBI Taxonomy" id="58107"/>
    <lineage>
        <taxon>Bacteria</taxon>
        <taxon>Bacillati</taxon>
        <taxon>Actinomycetota</taxon>
        <taxon>Actinomycetes</taxon>
        <taxon>Pseudonocardiales</taxon>
        <taxon>Pseudonocardiaceae</taxon>
        <taxon>Pseudonocardia</taxon>
    </lineage>
</organism>